<organism evidence="10 11">
    <name type="scientific">Robertmurraya siralis</name>
    <dbReference type="NCBI Taxonomy" id="77777"/>
    <lineage>
        <taxon>Bacteria</taxon>
        <taxon>Bacillati</taxon>
        <taxon>Bacillota</taxon>
        <taxon>Bacilli</taxon>
        <taxon>Bacillales</taxon>
        <taxon>Bacillaceae</taxon>
        <taxon>Robertmurraya</taxon>
    </lineage>
</organism>
<dbReference type="RefSeq" id="WP_095306260.1">
    <property type="nucleotide sequence ID" value="NZ_BORC01000001.1"/>
</dbReference>
<comment type="caution">
    <text evidence="10">The sequence shown here is derived from an EMBL/GenBank/DDBJ whole genome shotgun (WGS) entry which is preliminary data.</text>
</comment>
<keyword evidence="7 9" id="KW-0560">Oxidoreductase</keyword>
<dbReference type="GO" id="GO:0015990">
    <property type="term" value="P:electron transport coupled proton transport"/>
    <property type="evidence" value="ECO:0007669"/>
    <property type="project" value="TreeGrafter"/>
</dbReference>
<evidence type="ECO:0000256" key="9">
    <source>
        <dbReference type="RuleBase" id="RU367153"/>
    </source>
</evidence>
<comment type="function">
    <text evidence="9">Catalyzes quinol oxidation with the concomitant reduction of oxygen to water.</text>
</comment>
<dbReference type="GO" id="GO:0019646">
    <property type="term" value="P:aerobic electron transport chain"/>
    <property type="evidence" value="ECO:0007669"/>
    <property type="project" value="TreeGrafter"/>
</dbReference>
<dbReference type="OrthoDB" id="2361460at2"/>
<dbReference type="EC" id="1.10.3.-" evidence="9"/>
<protein>
    <recommendedName>
        <fullName evidence="9">Quinol oxidase subunit 4</fullName>
        <ecNumber evidence="9">1.10.3.-</ecNumber>
    </recommendedName>
</protein>
<dbReference type="EMBL" id="BORC01000001">
    <property type="protein sequence ID" value="GIN61036.1"/>
    <property type="molecule type" value="Genomic_DNA"/>
</dbReference>
<dbReference type="Pfam" id="PF03626">
    <property type="entry name" value="COX4_pro"/>
    <property type="match status" value="1"/>
</dbReference>
<dbReference type="Proteomes" id="UP000682111">
    <property type="component" value="Unassembled WGS sequence"/>
</dbReference>
<dbReference type="InterPro" id="IPR050968">
    <property type="entry name" value="Cytochrome_c_oxidase_bac_sub4"/>
</dbReference>
<evidence type="ECO:0000256" key="3">
    <source>
        <dbReference type="ARBA" id="ARBA00008079"/>
    </source>
</evidence>
<dbReference type="InterPro" id="IPR005171">
    <property type="entry name" value="Cyt_c_oxidase_su4_prok"/>
</dbReference>
<evidence type="ECO:0000256" key="4">
    <source>
        <dbReference type="ARBA" id="ARBA00022475"/>
    </source>
</evidence>
<dbReference type="PANTHER" id="PTHR36835">
    <property type="entry name" value="CYTOCHROME BO(3) UBIQUINOL OXIDASE SUBUNIT 4"/>
    <property type="match status" value="1"/>
</dbReference>
<dbReference type="GO" id="GO:0009319">
    <property type="term" value="C:cytochrome o ubiquinol oxidase complex"/>
    <property type="evidence" value="ECO:0007669"/>
    <property type="project" value="TreeGrafter"/>
</dbReference>
<dbReference type="InterPro" id="IPR014250">
    <property type="entry name" value="QoxD"/>
</dbReference>
<keyword evidence="6 9" id="KW-1133">Transmembrane helix</keyword>
<dbReference type="GO" id="GO:0016682">
    <property type="term" value="F:oxidoreductase activity, acting on diphenols and related substances as donors, oxygen as acceptor"/>
    <property type="evidence" value="ECO:0007669"/>
    <property type="project" value="UniProtKB-UniRule"/>
</dbReference>
<sequence>MEKHTNRFPISHVLGFIFSLILTFGAAYIALKTSLSFKVIMWIIGTLAVLQAGIQLFMFMHLREGEDGKTNVINIVYGVFMAVVIVVGSIWVMSAGHAAH</sequence>
<evidence type="ECO:0000256" key="7">
    <source>
        <dbReference type="ARBA" id="ARBA00023002"/>
    </source>
</evidence>
<comment type="catalytic activity">
    <reaction evidence="1 9">
        <text>2 a quinol + O2 = 2 a quinone + 2 H2O</text>
        <dbReference type="Rhea" id="RHEA:55376"/>
        <dbReference type="ChEBI" id="CHEBI:15377"/>
        <dbReference type="ChEBI" id="CHEBI:15379"/>
        <dbReference type="ChEBI" id="CHEBI:24646"/>
        <dbReference type="ChEBI" id="CHEBI:132124"/>
    </reaction>
</comment>
<feature type="transmembrane region" description="Helical" evidence="9">
    <location>
        <begin position="72"/>
        <end position="93"/>
    </location>
</feature>
<name>A0A919WG09_9BACI</name>
<dbReference type="PANTHER" id="PTHR36835:SF1">
    <property type="entry name" value="CYTOCHROME BO(3) UBIQUINOL OXIDASE SUBUNIT 4"/>
    <property type="match status" value="1"/>
</dbReference>
<keyword evidence="8 9" id="KW-0472">Membrane</keyword>
<evidence type="ECO:0000256" key="1">
    <source>
        <dbReference type="ARBA" id="ARBA00000725"/>
    </source>
</evidence>
<gene>
    <name evidence="10" type="primary">qoxD</name>
    <name evidence="10" type="ORF">J27TS8_10290</name>
</gene>
<evidence type="ECO:0000313" key="11">
    <source>
        <dbReference type="Proteomes" id="UP000682111"/>
    </source>
</evidence>
<evidence type="ECO:0000313" key="10">
    <source>
        <dbReference type="EMBL" id="GIN61036.1"/>
    </source>
</evidence>
<evidence type="ECO:0000256" key="5">
    <source>
        <dbReference type="ARBA" id="ARBA00022692"/>
    </source>
</evidence>
<comment type="similarity">
    <text evidence="3 9">Belongs to the cytochrome c oxidase bacterial subunit 4 family.</text>
</comment>
<dbReference type="GO" id="GO:0042773">
    <property type="term" value="P:ATP synthesis coupled electron transport"/>
    <property type="evidence" value="ECO:0007669"/>
    <property type="project" value="UniProtKB-UniRule"/>
</dbReference>
<evidence type="ECO:0000256" key="6">
    <source>
        <dbReference type="ARBA" id="ARBA00022989"/>
    </source>
</evidence>
<dbReference type="GO" id="GO:0015078">
    <property type="term" value="F:proton transmembrane transporter activity"/>
    <property type="evidence" value="ECO:0007669"/>
    <property type="project" value="TreeGrafter"/>
</dbReference>
<keyword evidence="11" id="KW-1185">Reference proteome</keyword>
<feature type="transmembrane region" description="Helical" evidence="9">
    <location>
        <begin position="12"/>
        <end position="31"/>
    </location>
</feature>
<dbReference type="NCBIfam" id="TIGR02901">
    <property type="entry name" value="QoxD"/>
    <property type="match status" value="1"/>
</dbReference>
<keyword evidence="4 9" id="KW-1003">Cell membrane</keyword>
<proteinExistence type="inferred from homology"/>
<feature type="transmembrane region" description="Helical" evidence="9">
    <location>
        <begin position="37"/>
        <end position="60"/>
    </location>
</feature>
<dbReference type="AlphaFoldDB" id="A0A919WG09"/>
<reference evidence="10" key="1">
    <citation type="submission" date="2021-03" db="EMBL/GenBank/DDBJ databases">
        <title>Antimicrobial resistance genes in bacteria isolated from Japanese honey, and their potential for conferring macrolide and lincosamide resistance in the American foulbrood pathogen Paenibacillus larvae.</title>
        <authorList>
            <person name="Okamoto M."/>
            <person name="Kumagai M."/>
            <person name="Kanamori H."/>
            <person name="Takamatsu D."/>
        </authorList>
    </citation>
    <scope>NUCLEOTIDE SEQUENCE</scope>
    <source>
        <strain evidence="10">J27TS8</strain>
    </source>
</reference>
<dbReference type="GO" id="GO:0009486">
    <property type="term" value="F:cytochrome bo3 ubiquinol oxidase activity"/>
    <property type="evidence" value="ECO:0007669"/>
    <property type="project" value="TreeGrafter"/>
</dbReference>
<dbReference type="GO" id="GO:0005886">
    <property type="term" value="C:plasma membrane"/>
    <property type="evidence" value="ECO:0007669"/>
    <property type="project" value="UniProtKB-SubCell"/>
</dbReference>
<accession>A0A919WG09</accession>
<evidence type="ECO:0000256" key="8">
    <source>
        <dbReference type="ARBA" id="ARBA00023136"/>
    </source>
</evidence>
<comment type="subcellular location">
    <subcellularLocation>
        <location evidence="2 9">Cell membrane</location>
        <topology evidence="2 9">Multi-pass membrane protein</topology>
    </subcellularLocation>
</comment>
<keyword evidence="5 9" id="KW-0812">Transmembrane</keyword>
<evidence type="ECO:0000256" key="2">
    <source>
        <dbReference type="ARBA" id="ARBA00004651"/>
    </source>
</evidence>